<feature type="domain" description="3-octaprenyl-4-hydroxybenzoate carboxy-lyase-like Rift-related" evidence="1">
    <location>
        <begin position="107"/>
        <end position="304"/>
    </location>
</feature>
<evidence type="ECO:0000259" key="3">
    <source>
        <dbReference type="Pfam" id="PF20696"/>
    </source>
</evidence>
<dbReference type="Pfam" id="PF20695">
    <property type="entry name" value="UbiD_N"/>
    <property type="match status" value="1"/>
</dbReference>
<organism evidence="4 5">
    <name type="scientific">Geotalea uraniireducens (strain Rf4)</name>
    <name type="common">Geobacter uraniireducens</name>
    <dbReference type="NCBI Taxonomy" id="351605"/>
    <lineage>
        <taxon>Bacteria</taxon>
        <taxon>Pseudomonadati</taxon>
        <taxon>Thermodesulfobacteriota</taxon>
        <taxon>Desulfuromonadia</taxon>
        <taxon>Geobacterales</taxon>
        <taxon>Geobacteraceae</taxon>
        <taxon>Geotalea</taxon>
    </lineage>
</organism>
<dbReference type="KEGG" id="gur:Gura_2520"/>
<evidence type="ECO:0000313" key="5">
    <source>
        <dbReference type="Proteomes" id="UP000006695"/>
    </source>
</evidence>
<reference evidence="4 5" key="1">
    <citation type="submission" date="2007-05" db="EMBL/GenBank/DDBJ databases">
        <title>Complete sequence of Geobacter uraniireducens Rf4.</title>
        <authorList>
            <consortium name="US DOE Joint Genome Institute"/>
            <person name="Copeland A."/>
            <person name="Lucas S."/>
            <person name="Lapidus A."/>
            <person name="Barry K."/>
            <person name="Detter J.C."/>
            <person name="Glavina del Rio T."/>
            <person name="Hammon N."/>
            <person name="Israni S."/>
            <person name="Dalin E."/>
            <person name="Tice H."/>
            <person name="Pitluck S."/>
            <person name="Chertkov O."/>
            <person name="Brettin T."/>
            <person name="Bruce D."/>
            <person name="Han C."/>
            <person name="Schmutz J."/>
            <person name="Larimer F."/>
            <person name="Land M."/>
            <person name="Hauser L."/>
            <person name="Kyrpides N."/>
            <person name="Mikhailova N."/>
            <person name="Shelobolina E."/>
            <person name="Aklujkar M."/>
            <person name="Lovley D."/>
            <person name="Richardson P."/>
        </authorList>
    </citation>
    <scope>NUCLEOTIDE SEQUENCE [LARGE SCALE GENOMIC DNA]</scope>
    <source>
        <strain evidence="4 5">Rf4</strain>
    </source>
</reference>
<evidence type="ECO:0000259" key="2">
    <source>
        <dbReference type="Pfam" id="PF20695"/>
    </source>
</evidence>
<dbReference type="Gene3D" id="3.40.1670.10">
    <property type="entry name" value="UbiD C-terminal domain-like"/>
    <property type="match status" value="1"/>
</dbReference>
<keyword evidence="5" id="KW-1185">Reference proteome</keyword>
<dbReference type="SUPFAM" id="SSF50475">
    <property type="entry name" value="FMN-binding split barrel"/>
    <property type="match status" value="1"/>
</dbReference>
<protein>
    <submittedName>
        <fullName evidence="4">UbiD family decarboxylase</fullName>
    </submittedName>
</protein>
<dbReference type="InterPro" id="IPR002830">
    <property type="entry name" value="UbiD"/>
</dbReference>
<dbReference type="InterPro" id="IPR049381">
    <property type="entry name" value="UbiD-like_C"/>
</dbReference>
<dbReference type="RefSeq" id="WP_011939384.1">
    <property type="nucleotide sequence ID" value="NC_009483.1"/>
</dbReference>
<dbReference type="GO" id="GO:0005737">
    <property type="term" value="C:cytoplasm"/>
    <property type="evidence" value="ECO:0007669"/>
    <property type="project" value="TreeGrafter"/>
</dbReference>
<dbReference type="SUPFAM" id="SSF143968">
    <property type="entry name" value="UbiD C-terminal domain-like"/>
    <property type="match status" value="1"/>
</dbReference>
<evidence type="ECO:0000313" key="4">
    <source>
        <dbReference type="EMBL" id="ABQ26698.1"/>
    </source>
</evidence>
<evidence type="ECO:0000259" key="1">
    <source>
        <dbReference type="Pfam" id="PF01977"/>
    </source>
</evidence>
<dbReference type="InterPro" id="IPR048304">
    <property type="entry name" value="UbiD_Rift_dom"/>
</dbReference>
<dbReference type="STRING" id="351605.Gura_2520"/>
<dbReference type="Pfam" id="PF20696">
    <property type="entry name" value="UbiD_C"/>
    <property type="match status" value="1"/>
</dbReference>
<dbReference type="NCBIfam" id="TIGR00148">
    <property type="entry name" value="UbiD family decarboxylase"/>
    <property type="match status" value="1"/>
</dbReference>
<gene>
    <name evidence="4" type="ordered locus">Gura_2520</name>
</gene>
<dbReference type="PANTHER" id="PTHR30108:SF17">
    <property type="entry name" value="FERULIC ACID DECARBOXYLASE 1"/>
    <property type="match status" value="1"/>
</dbReference>
<name>A5G4I0_GEOUR</name>
<dbReference type="HOGENOM" id="CLU_023348_5_0_7"/>
<feature type="domain" description="3-octaprenyl-4-hydroxybenzoate carboxy-lyase-like N-terminal" evidence="2">
    <location>
        <begin position="16"/>
        <end position="94"/>
    </location>
</feature>
<sequence>MRKPHGVELNDLRDWICLLKREEDLVEIDVPVDEVHAIGPITRSGFKRNLPALHFLNLLHSEASLLVNAFATRRRLALLLGTEESQLVQEYIKRTDRNRWCPPKVAEKAPCKEKKQFHEAVDIRRFPQTVWNPCDGGPYFTMGVVRVRNPGNGAANVSVNRLQVKDRNHLTIFTNKERGLGRAIWNYWEKGEPAPVVVTFGGDPFYLLAAIDTPGVDDDEMALAGGIKGQPLEVAYGEICRELDFPAGAEVVFEGVVHPESYEDEGPFGEVNGYLSEQGIAPVMEIQAVTHRDEPVFSGTYAGIPPVETTVIQDLMIEATLTKTLLKSGVDVAQIHIVPGSGGHQAAISIRKRNENDLRRVIRFSMAVLPIKQVLVTDADVDVSIPEQRQWVLSTRFDPAKDIHLIPHAPAINIDPMAQELDGKKTVTKMALDATRPEWAKGNPFIVAKSLVEQAEEFLNKYVPFAPRD</sequence>
<dbReference type="EMBL" id="CP000698">
    <property type="protein sequence ID" value="ABQ26698.1"/>
    <property type="molecule type" value="Genomic_DNA"/>
</dbReference>
<dbReference type="InterPro" id="IPR049383">
    <property type="entry name" value="UbiD-like_N"/>
</dbReference>
<dbReference type="GO" id="GO:0016831">
    <property type="term" value="F:carboxy-lyase activity"/>
    <property type="evidence" value="ECO:0007669"/>
    <property type="project" value="InterPro"/>
</dbReference>
<dbReference type="OrthoDB" id="9809841at2"/>
<proteinExistence type="predicted"/>
<accession>A5G4I0</accession>
<dbReference type="AlphaFoldDB" id="A5G4I0"/>
<dbReference type="Proteomes" id="UP000006695">
    <property type="component" value="Chromosome"/>
</dbReference>
<dbReference type="Pfam" id="PF01977">
    <property type="entry name" value="UbiD"/>
    <property type="match status" value="1"/>
</dbReference>
<feature type="domain" description="3-octaprenyl-4-hydroxybenzoate carboxy-lyase-like C-terminal" evidence="3">
    <location>
        <begin position="311"/>
        <end position="434"/>
    </location>
</feature>
<dbReference type="PANTHER" id="PTHR30108">
    <property type="entry name" value="3-OCTAPRENYL-4-HYDROXYBENZOATE CARBOXY-LYASE-RELATED"/>
    <property type="match status" value="1"/>
</dbReference>